<organism evidence="7 8">
    <name type="scientific">Rhizopus oryzae</name>
    <name type="common">Mucormycosis agent</name>
    <name type="synonym">Rhizopus arrhizus var. delemar</name>
    <dbReference type="NCBI Taxonomy" id="64495"/>
    <lineage>
        <taxon>Eukaryota</taxon>
        <taxon>Fungi</taxon>
        <taxon>Fungi incertae sedis</taxon>
        <taxon>Mucoromycota</taxon>
        <taxon>Mucoromycotina</taxon>
        <taxon>Mucoromycetes</taxon>
        <taxon>Mucorales</taxon>
        <taxon>Mucorineae</taxon>
        <taxon>Rhizopodaceae</taxon>
        <taxon>Rhizopus</taxon>
    </lineage>
</organism>
<dbReference type="PANTHER" id="PTHR15139">
    <property type="entry name" value="TUBULIN FOLDING COFACTOR C"/>
    <property type="match status" value="1"/>
</dbReference>
<dbReference type="GO" id="GO:0007023">
    <property type="term" value="P:post-chaperonin tubulin folding pathway"/>
    <property type="evidence" value="ECO:0007669"/>
    <property type="project" value="InterPro"/>
</dbReference>
<evidence type="ECO:0000256" key="2">
    <source>
        <dbReference type="ARBA" id="ARBA00008848"/>
    </source>
</evidence>
<evidence type="ECO:0000256" key="5">
    <source>
        <dbReference type="ARBA" id="ARBA00026055"/>
    </source>
</evidence>
<dbReference type="GO" id="GO:0005737">
    <property type="term" value="C:cytoplasm"/>
    <property type="evidence" value="ECO:0007669"/>
    <property type="project" value="UniProtKB-SubCell"/>
</dbReference>
<dbReference type="Proteomes" id="UP000716291">
    <property type="component" value="Unassembled WGS sequence"/>
</dbReference>
<dbReference type="PROSITE" id="PS51329">
    <property type="entry name" value="C_CAP_COFACTOR_C"/>
    <property type="match status" value="1"/>
</dbReference>
<evidence type="ECO:0000256" key="1">
    <source>
        <dbReference type="ARBA" id="ARBA00004496"/>
    </source>
</evidence>
<proteinExistence type="inferred from homology"/>
<keyword evidence="3" id="KW-0963">Cytoplasm</keyword>
<dbReference type="PANTHER" id="PTHR15139:SF0">
    <property type="entry name" value="TUBULIN-SPECIFIC CHAPERONE C"/>
    <property type="match status" value="1"/>
</dbReference>
<comment type="subcellular location">
    <subcellularLocation>
        <location evidence="1">Cytoplasm</location>
    </subcellularLocation>
</comment>
<dbReference type="GO" id="GO:0015631">
    <property type="term" value="F:tubulin binding"/>
    <property type="evidence" value="ECO:0007669"/>
    <property type="project" value="InterPro"/>
</dbReference>
<dbReference type="InterPro" id="IPR031925">
    <property type="entry name" value="TBCC_N"/>
</dbReference>
<accession>A0A9P6XBW4</accession>
<dbReference type="OrthoDB" id="194775at2759"/>
<dbReference type="InterPro" id="IPR027684">
    <property type="entry name" value="TBCC"/>
</dbReference>
<dbReference type="Pfam" id="PF16752">
    <property type="entry name" value="TBCC_N"/>
    <property type="match status" value="1"/>
</dbReference>
<dbReference type="EMBL" id="JAANQT010000543">
    <property type="protein sequence ID" value="KAG1310148.1"/>
    <property type="molecule type" value="Genomic_DNA"/>
</dbReference>
<feature type="domain" description="C-CAP/cofactor C-like" evidence="6">
    <location>
        <begin position="109"/>
        <end position="266"/>
    </location>
</feature>
<evidence type="ECO:0000256" key="4">
    <source>
        <dbReference type="ARBA" id="ARBA00022990"/>
    </source>
</evidence>
<evidence type="ECO:0000259" key="6">
    <source>
        <dbReference type="PROSITE" id="PS51329"/>
    </source>
</evidence>
<dbReference type="GO" id="GO:0007021">
    <property type="term" value="P:tubulin complex assembly"/>
    <property type="evidence" value="ECO:0007669"/>
    <property type="project" value="TreeGrafter"/>
</dbReference>
<evidence type="ECO:0000256" key="3">
    <source>
        <dbReference type="ARBA" id="ARBA00022490"/>
    </source>
</evidence>
<sequence length="314" mass="35721">MAATEAASDFWQQFKAEYSKIDDLLTTSISLPKTDLPSHFDTILQKINNLEKRITESLTFIPSYDERQFSMQLKELSERLEKQKTELTPKAKFSFKSRNKKKASSSSTPALKQLDLKEDELTVDNKEELLSEATVLLKDQSNAVLRLSEKMIEKKSIDILLSNLKQSVIILDDSDRKISAIHIKNIEDCVIFCGSIDGSVLIYGITNSILVVNCHQLRIHDAHNLEILMHVTSRPIIEDSTGISTGKLSSDNNSINYYNQIEDFNWLKKQASPNWKIMDNSRLEQLHKESQSIKQLSTSYNEPLSLSTILPSLK</sequence>
<evidence type="ECO:0000313" key="7">
    <source>
        <dbReference type="EMBL" id="KAG1310148.1"/>
    </source>
</evidence>
<comment type="caution">
    <text evidence="7">The sequence shown here is derived from an EMBL/GenBank/DDBJ whole genome shotgun (WGS) entry which is preliminary data.</text>
</comment>
<dbReference type="Gene3D" id="2.160.20.70">
    <property type="match status" value="1"/>
</dbReference>
<name>A0A9P6XBW4_RHIOR</name>
<keyword evidence="4" id="KW-0007">Acetylation</keyword>
<comment type="similarity">
    <text evidence="2">Belongs to the TBCC family.</text>
</comment>
<dbReference type="AlphaFoldDB" id="A0A9P6XBW4"/>
<dbReference type="InterPro" id="IPR038397">
    <property type="entry name" value="TBCC_N_sf"/>
</dbReference>
<dbReference type="Pfam" id="PF07986">
    <property type="entry name" value="TBCC"/>
    <property type="match status" value="1"/>
</dbReference>
<dbReference type="InterPro" id="IPR017901">
    <property type="entry name" value="C-CAP_CF_C-like"/>
</dbReference>
<evidence type="ECO:0000313" key="8">
    <source>
        <dbReference type="Proteomes" id="UP000716291"/>
    </source>
</evidence>
<protein>
    <recommendedName>
        <fullName evidence="6">C-CAP/cofactor C-like domain-containing protein</fullName>
    </recommendedName>
</protein>
<dbReference type="Gene3D" id="1.20.58.1250">
    <property type="entry name" value="Tubulin Binding Cofactor C, N-terminal domain"/>
    <property type="match status" value="1"/>
</dbReference>
<dbReference type="InterPro" id="IPR012945">
    <property type="entry name" value="Tubulin-bd_cofactor_C_dom"/>
</dbReference>
<keyword evidence="8" id="KW-1185">Reference proteome</keyword>
<reference evidence="7" key="1">
    <citation type="journal article" date="2020" name="Microb. Genom.">
        <title>Genetic diversity of clinical and environmental Mucorales isolates obtained from an investigation of mucormycosis cases among solid organ transplant recipients.</title>
        <authorList>
            <person name="Nguyen M.H."/>
            <person name="Kaul D."/>
            <person name="Muto C."/>
            <person name="Cheng S.J."/>
            <person name="Richter R.A."/>
            <person name="Bruno V.M."/>
            <person name="Liu G."/>
            <person name="Beyhan S."/>
            <person name="Sundermann A.J."/>
            <person name="Mounaud S."/>
            <person name="Pasculle A.W."/>
            <person name="Nierman W.C."/>
            <person name="Driscoll E."/>
            <person name="Cumbie R."/>
            <person name="Clancy C.J."/>
            <person name="Dupont C.L."/>
        </authorList>
    </citation>
    <scope>NUCLEOTIDE SEQUENCE</scope>
    <source>
        <strain evidence="7">GL11</strain>
    </source>
</reference>
<comment type="subunit">
    <text evidence="5">Supercomplex made of cofactors A to E. Cofactors A and D function by capturing and stabilizing tubulin in a quasi-native conformation. Cofactor E binds to the cofactor D-tubulin complex; interaction with cofactor C then causes the release of tubulin polypeptides that are committed to the native state.</text>
</comment>
<dbReference type="InterPro" id="IPR016098">
    <property type="entry name" value="CAP/MinC_C"/>
</dbReference>
<gene>
    <name evidence="7" type="ORF">G6F64_004776</name>
</gene>